<evidence type="ECO:0000256" key="1">
    <source>
        <dbReference type="ARBA" id="ARBA00022679"/>
    </source>
</evidence>
<dbReference type="AlphaFoldDB" id="A0A178LL90"/>
<name>A0A178LL90_9PSED</name>
<dbReference type="Proteomes" id="UP000078356">
    <property type="component" value="Unassembled WGS sequence"/>
</dbReference>
<keyword evidence="1 3" id="KW-0808">Transferase</keyword>
<gene>
    <name evidence="3" type="ORF">A4V15_14695</name>
</gene>
<evidence type="ECO:0000313" key="4">
    <source>
        <dbReference type="Proteomes" id="UP000078356"/>
    </source>
</evidence>
<comment type="caution">
    <text evidence="3">The sequence shown here is derived from an EMBL/GenBank/DDBJ whole genome shotgun (WGS) entry which is preliminary data.</text>
</comment>
<dbReference type="EMBL" id="LWCR01000007">
    <property type="protein sequence ID" value="OAN30961.1"/>
    <property type="molecule type" value="Genomic_DNA"/>
</dbReference>
<accession>A0A178LL90</accession>
<dbReference type="SUPFAM" id="SSF51161">
    <property type="entry name" value="Trimeric LpxA-like enzymes"/>
    <property type="match status" value="1"/>
</dbReference>
<dbReference type="PANTHER" id="PTHR42811">
    <property type="entry name" value="SERINE ACETYLTRANSFERASE"/>
    <property type="match status" value="1"/>
</dbReference>
<dbReference type="CDD" id="cd03354">
    <property type="entry name" value="LbH_SAT"/>
    <property type="match status" value="1"/>
</dbReference>
<dbReference type="OrthoDB" id="7058950at2"/>
<dbReference type="GO" id="GO:0016746">
    <property type="term" value="F:acyltransferase activity"/>
    <property type="evidence" value="ECO:0007669"/>
    <property type="project" value="UniProtKB-KW"/>
</dbReference>
<dbReference type="Gene3D" id="2.160.10.10">
    <property type="entry name" value="Hexapeptide repeat proteins"/>
    <property type="match status" value="1"/>
</dbReference>
<reference evidence="3 4" key="1">
    <citation type="submission" date="2016-04" db="EMBL/GenBank/DDBJ databases">
        <title>Draft Genome Sequences of Staphylococcus capitis Strain H36, S. capitis Strain H65, S. cohnii Strain H62, S. hominis Strain H69, Mycobacterium iranicum Strain H39, Plantibacter sp. Strain H53, Pseudomonas oryzihabitans Strain H72, and Microbacterium sp. Strain H83, isolated from residential settings.</title>
        <authorList>
            <person name="Lymperopoulou D."/>
            <person name="Adams R.I."/>
            <person name="Lindow S."/>
            <person name="Coil D.A."/>
            <person name="Jospin G."/>
            <person name="Eisen J.A."/>
        </authorList>
    </citation>
    <scope>NUCLEOTIDE SEQUENCE [LARGE SCALE GENOMIC DNA]</scope>
    <source>
        <strain evidence="3 4">H72</strain>
    </source>
</reference>
<evidence type="ECO:0000256" key="2">
    <source>
        <dbReference type="ARBA" id="ARBA00023315"/>
    </source>
</evidence>
<keyword evidence="2" id="KW-0012">Acyltransferase</keyword>
<protein>
    <submittedName>
        <fullName evidence="3">Serine acetyltransferase</fullName>
    </submittedName>
</protein>
<dbReference type="InterPro" id="IPR045304">
    <property type="entry name" value="LbH_SAT"/>
</dbReference>
<evidence type="ECO:0000313" key="3">
    <source>
        <dbReference type="EMBL" id="OAN30961.1"/>
    </source>
</evidence>
<organism evidence="3 4">
    <name type="scientific">Pseudomonas oryzihabitans</name>
    <dbReference type="NCBI Taxonomy" id="47885"/>
    <lineage>
        <taxon>Bacteria</taxon>
        <taxon>Pseudomonadati</taxon>
        <taxon>Pseudomonadota</taxon>
        <taxon>Gammaproteobacteria</taxon>
        <taxon>Pseudomonadales</taxon>
        <taxon>Pseudomonadaceae</taxon>
        <taxon>Pseudomonas</taxon>
    </lineage>
</organism>
<sequence length="198" mass="22120">MPPLIATFAELKDYWRLEVLDAPGKPLRLKRLLRRVTAGESPSFLFWYRLAQFLYCRPRGLLNYRKLAERINRRLIRRHNIEILLGARIGPGLRLPHRMGICVSNLAVIGRNVMIRQHTTIGIKSDDPAQLVGIFIGDNVSFGAHVCIVGDHLTIGDNVVIGAGALVMRDIPADSLYYSRHEAVIRPLPGATPGDAAR</sequence>
<dbReference type="InterPro" id="IPR011004">
    <property type="entry name" value="Trimer_LpxA-like_sf"/>
</dbReference>
<proteinExistence type="predicted"/>
<dbReference type="RefSeq" id="WP_017640118.1">
    <property type="nucleotide sequence ID" value="NZ_LWCR01000007.1"/>
</dbReference>